<comment type="caution">
    <text evidence="1">The sequence shown here is derived from an EMBL/GenBank/DDBJ whole genome shotgun (WGS) entry which is preliminary data.</text>
</comment>
<name>A0ACC0HVI9_9ERIC</name>
<accession>A0ACC0HVI9</accession>
<gene>
    <name evidence="1" type="ORF">LOK49_LG04G03619</name>
</gene>
<proteinExistence type="predicted"/>
<organism evidence="1 2">
    <name type="scientific">Camellia lanceoleosa</name>
    <dbReference type="NCBI Taxonomy" id="1840588"/>
    <lineage>
        <taxon>Eukaryota</taxon>
        <taxon>Viridiplantae</taxon>
        <taxon>Streptophyta</taxon>
        <taxon>Embryophyta</taxon>
        <taxon>Tracheophyta</taxon>
        <taxon>Spermatophyta</taxon>
        <taxon>Magnoliopsida</taxon>
        <taxon>eudicotyledons</taxon>
        <taxon>Gunneridae</taxon>
        <taxon>Pentapetalae</taxon>
        <taxon>asterids</taxon>
        <taxon>Ericales</taxon>
        <taxon>Theaceae</taxon>
        <taxon>Camellia</taxon>
    </lineage>
</organism>
<sequence length="157" mass="16786">MADRPYPHQIQVHPQYSYDSVIKSLYPQRGPSPSKVLAILALPVSGTLLGLSGISLAGSLIGLAVMTPLFFIFSPVLVPAAIVACLTLAGLMASGVFGLTGLTAMSWVLNYLRQASAGMPQQMEEVKRRMQDVAIQMGQKTKEVGETIQKKAQEAGK</sequence>
<evidence type="ECO:0000313" key="2">
    <source>
        <dbReference type="Proteomes" id="UP001060215"/>
    </source>
</evidence>
<reference evidence="1 2" key="1">
    <citation type="journal article" date="2022" name="Plant J.">
        <title>Chromosome-level genome of Camellia lanceoleosa provides a valuable resource for understanding genome evolution and self-incompatibility.</title>
        <authorList>
            <person name="Gong W."/>
            <person name="Xiao S."/>
            <person name="Wang L."/>
            <person name="Liao Z."/>
            <person name="Chang Y."/>
            <person name="Mo W."/>
            <person name="Hu G."/>
            <person name="Li W."/>
            <person name="Zhao G."/>
            <person name="Zhu H."/>
            <person name="Hu X."/>
            <person name="Ji K."/>
            <person name="Xiang X."/>
            <person name="Song Q."/>
            <person name="Yuan D."/>
            <person name="Jin S."/>
            <person name="Zhang L."/>
        </authorList>
    </citation>
    <scope>NUCLEOTIDE SEQUENCE [LARGE SCALE GENOMIC DNA]</scope>
    <source>
        <strain evidence="1">SQ_2022a</strain>
    </source>
</reference>
<keyword evidence="2" id="KW-1185">Reference proteome</keyword>
<dbReference type="Proteomes" id="UP001060215">
    <property type="component" value="Chromosome 2"/>
</dbReference>
<dbReference type="EMBL" id="CM045759">
    <property type="protein sequence ID" value="KAI8017350.1"/>
    <property type="molecule type" value="Genomic_DNA"/>
</dbReference>
<evidence type="ECO:0000313" key="1">
    <source>
        <dbReference type="EMBL" id="KAI8017350.1"/>
    </source>
</evidence>
<protein>
    <submittedName>
        <fullName evidence="1">Oleosin 5</fullName>
    </submittedName>
</protein>